<dbReference type="GeneID" id="116952099"/>
<evidence type="ECO:0000256" key="4">
    <source>
        <dbReference type="ARBA" id="ARBA00022448"/>
    </source>
</evidence>
<keyword evidence="10" id="KW-0862">Zinc</keyword>
<keyword evidence="12" id="KW-1133">Transmembrane helix</keyword>
<dbReference type="GO" id="GO:0000038">
    <property type="term" value="P:very long-chain fatty acid metabolic process"/>
    <property type="evidence" value="ECO:0007669"/>
    <property type="project" value="TreeGrafter"/>
</dbReference>
<dbReference type="Proteomes" id="UP001318040">
    <property type="component" value="Chromosome 45"/>
</dbReference>
<evidence type="ECO:0000256" key="6">
    <source>
        <dbReference type="ARBA" id="ARBA00022692"/>
    </source>
</evidence>
<evidence type="ECO:0000256" key="18">
    <source>
        <dbReference type="ARBA" id="ARBA00034543"/>
    </source>
</evidence>
<evidence type="ECO:0000256" key="5">
    <source>
        <dbReference type="ARBA" id="ARBA00022679"/>
    </source>
</evidence>
<keyword evidence="4" id="KW-0813">Transport</keyword>
<dbReference type="RefSeq" id="XP_032827030.1">
    <property type="nucleotide sequence ID" value="XM_032971139.1"/>
</dbReference>
<dbReference type="InterPro" id="IPR001841">
    <property type="entry name" value="Znf_RING"/>
</dbReference>
<keyword evidence="5" id="KW-0808">Transferase</keyword>
<sequence length="339" mass="36358">MASKPPAPPGRVLRVSQLDALELDRMLEQLLWEQLGRCFQAFRPGLLVGWEPELRALLRLLLWRFTLYSSEATVGQALLNIRYSYNHGGRHVSLSRRQKLWFAALTVGGGWASERWRDIYPRGGGSDGASAHHADGGVGGAMGAAGGGLGYRFVTGGGAAALFPRLKKAAGTALGLLGATQLLAYVVFLRTGTGLSLTERLLGLNAVQARPQGLRQVGFEYMNRELLWHGFAEFLLFVLPLVNAARLRFSPTAHGRAGGAKDPAEAATVCVACGEWPCLPHTAGGCAHVFCYHCLASRQAASADLACPRCGSPARRMLPLRVAVPERGRVEGETAESFG</sequence>
<organism evidence="21 22">
    <name type="scientific">Petromyzon marinus</name>
    <name type="common">Sea lamprey</name>
    <dbReference type="NCBI Taxonomy" id="7757"/>
    <lineage>
        <taxon>Eukaryota</taxon>
        <taxon>Metazoa</taxon>
        <taxon>Chordata</taxon>
        <taxon>Craniata</taxon>
        <taxon>Vertebrata</taxon>
        <taxon>Cyclostomata</taxon>
        <taxon>Hyperoartia</taxon>
        <taxon>Petromyzontiformes</taxon>
        <taxon>Petromyzontidae</taxon>
        <taxon>Petromyzon</taxon>
    </lineage>
</organism>
<dbReference type="InterPro" id="IPR025654">
    <property type="entry name" value="PEX2/10"/>
</dbReference>
<evidence type="ECO:0000256" key="16">
    <source>
        <dbReference type="ARBA" id="ARBA00034438"/>
    </source>
</evidence>
<evidence type="ECO:0000256" key="2">
    <source>
        <dbReference type="ARBA" id="ARBA00004906"/>
    </source>
</evidence>
<dbReference type="AlphaFoldDB" id="A0AAJ7XAB7"/>
<evidence type="ECO:0000256" key="13">
    <source>
        <dbReference type="ARBA" id="ARBA00023136"/>
    </source>
</evidence>
<evidence type="ECO:0000256" key="1">
    <source>
        <dbReference type="ARBA" id="ARBA00004585"/>
    </source>
</evidence>
<dbReference type="GO" id="GO:0005778">
    <property type="term" value="C:peroxisomal membrane"/>
    <property type="evidence" value="ECO:0007669"/>
    <property type="project" value="UniProtKB-SubCell"/>
</dbReference>
<evidence type="ECO:0000256" key="14">
    <source>
        <dbReference type="ARBA" id="ARBA00023140"/>
    </source>
</evidence>
<comment type="similarity">
    <text evidence="3">Belongs to the pex2/pex10/pex12 family.</text>
</comment>
<evidence type="ECO:0000256" key="12">
    <source>
        <dbReference type="ARBA" id="ARBA00022989"/>
    </source>
</evidence>
<comment type="subcellular location">
    <subcellularLocation>
        <location evidence="1">Peroxisome membrane</location>
        <topology evidence="1">Multi-pass membrane protein</topology>
    </subcellularLocation>
</comment>
<reference evidence="22" key="1">
    <citation type="submission" date="2025-08" db="UniProtKB">
        <authorList>
            <consortium name="RefSeq"/>
        </authorList>
    </citation>
    <scope>IDENTIFICATION</scope>
    <source>
        <tissue evidence="22">Sperm</tissue>
    </source>
</reference>
<dbReference type="InterPro" id="IPR006845">
    <property type="entry name" value="Pex_N"/>
</dbReference>
<dbReference type="SUPFAM" id="SSF57850">
    <property type="entry name" value="RING/U-box"/>
    <property type="match status" value="1"/>
</dbReference>
<keyword evidence="9" id="KW-0833">Ubl conjugation pathway</keyword>
<dbReference type="GO" id="GO:0016593">
    <property type="term" value="C:Cdc73/Paf1 complex"/>
    <property type="evidence" value="ECO:0007669"/>
    <property type="project" value="TreeGrafter"/>
</dbReference>
<keyword evidence="14" id="KW-0576">Peroxisome</keyword>
<evidence type="ECO:0000256" key="7">
    <source>
        <dbReference type="ARBA" id="ARBA00022723"/>
    </source>
</evidence>
<evidence type="ECO:0000256" key="10">
    <source>
        <dbReference type="ARBA" id="ARBA00022833"/>
    </source>
</evidence>
<evidence type="ECO:0000256" key="17">
    <source>
        <dbReference type="ARBA" id="ARBA00034523"/>
    </source>
</evidence>
<dbReference type="CTD" id="5828"/>
<evidence type="ECO:0000256" key="3">
    <source>
        <dbReference type="ARBA" id="ARBA00008704"/>
    </source>
</evidence>
<gene>
    <name evidence="22" type="primary">PEX2</name>
</gene>
<dbReference type="GO" id="GO:0006635">
    <property type="term" value="P:fatty acid beta-oxidation"/>
    <property type="evidence" value="ECO:0007669"/>
    <property type="project" value="TreeGrafter"/>
</dbReference>
<dbReference type="InterPro" id="IPR045859">
    <property type="entry name" value="RING-HC_PEX2"/>
</dbReference>
<dbReference type="GO" id="GO:0061630">
    <property type="term" value="F:ubiquitin protein ligase activity"/>
    <property type="evidence" value="ECO:0007669"/>
    <property type="project" value="UniProtKB-EC"/>
</dbReference>
<dbReference type="PROSITE" id="PS00518">
    <property type="entry name" value="ZF_RING_1"/>
    <property type="match status" value="1"/>
</dbReference>
<keyword evidence="11" id="KW-0653">Protein transport</keyword>
<evidence type="ECO:0000259" key="20">
    <source>
        <dbReference type="PROSITE" id="PS50089"/>
    </source>
</evidence>
<evidence type="ECO:0000256" key="9">
    <source>
        <dbReference type="ARBA" id="ARBA00022786"/>
    </source>
</evidence>
<evidence type="ECO:0000313" key="22">
    <source>
        <dbReference type="RefSeq" id="XP_032827030.1"/>
    </source>
</evidence>
<feature type="domain" description="RING-type" evidence="20">
    <location>
        <begin position="270"/>
        <end position="310"/>
    </location>
</feature>
<dbReference type="PANTHER" id="PTHR48178:SF1">
    <property type="entry name" value="PEROXISOME BIOGENESIS FACTOR 2"/>
    <property type="match status" value="1"/>
</dbReference>
<evidence type="ECO:0000256" key="8">
    <source>
        <dbReference type="ARBA" id="ARBA00022771"/>
    </source>
</evidence>
<evidence type="ECO:0000256" key="11">
    <source>
        <dbReference type="ARBA" id="ARBA00022927"/>
    </source>
</evidence>
<keyword evidence="13" id="KW-0472">Membrane</keyword>
<evidence type="ECO:0000256" key="19">
    <source>
        <dbReference type="PROSITE-ProRule" id="PRU00175"/>
    </source>
</evidence>
<comment type="catalytic activity">
    <reaction evidence="16">
        <text>[E2 ubiquitin-conjugating enzyme]-S-ubiquitinyl-L-cysteine + [acceptor protein]-L-cysteine = [E2 ubiquitin-conjugating enzyme]-L-cysteine + [acceptor protein]-S-ubiquitinyl-L-cysteine.</text>
        <dbReference type="EC" id="2.3.2.36"/>
    </reaction>
</comment>
<evidence type="ECO:0000256" key="15">
    <source>
        <dbReference type="ARBA" id="ARBA00032511"/>
    </source>
</evidence>
<keyword evidence="8 19" id="KW-0863">Zinc-finger</keyword>
<keyword evidence="21" id="KW-1185">Reference proteome</keyword>
<dbReference type="InterPro" id="IPR017907">
    <property type="entry name" value="Znf_RING_CS"/>
</dbReference>
<dbReference type="EC" id="2.3.2.36" evidence="17"/>
<proteinExistence type="inferred from homology"/>
<name>A0AAJ7XAB7_PETMA</name>
<accession>A0AAJ7XAB7</accession>
<dbReference type="CDD" id="cd16526">
    <property type="entry name" value="RING-HC_PEX2"/>
    <property type="match status" value="1"/>
</dbReference>
<dbReference type="PANTHER" id="PTHR48178">
    <property type="entry name" value="PEROXISOME BIOGENESIS FACTOR 2"/>
    <property type="match status" value="1"/>
</dbReference>
<keyword evidence="7" id="KW-0479">Metal-binding</keyword>
<comment type="pathway">
    <text evidence="2">Protein modification; protein ubiquitination.</text>
</comment>
<dbReference type="InterPro" id="IPR013083">
    <property type="entry name" value="Znf_RING/FYVE/PHD"/>
</dbReference>
<dbReference type="PROSITE" id="PS50089">
    <property type="entry name" value="ZF_RING_2"/>
    <property type="match status" value="1"/>
</dbReference>
<keyword evidence="6" id="KW-0812">Transmembrane</keyword>
<evidence type="ECO:0000313" key="21">
    <source>
        <dbReference type="Proteomes" id="UP001318040"/>
    </source>
</evidence>
<protein>
    <recommendedName>
        <fullName evidence="18">Peroxisome biogenesis factor 2</fullName>
        <ecNumber evidence="17">2.3.2.36</ecNumber>
    </recommendedName>
    <alternativeName>
        <fullName evidence="15">Peroxin-2</fullName>
    </alternativeName>
</protein>
<dbReference type="Pfam" id="PF04757">
    <property type="entry name" value="Pex2_Pex12"/>
    <property type="match status" value="1"/>
</dbReference>
<dbReference type="GO" id="GO:0008270">
    <property type="term" value="F:zinc ion binding"/>
    <property type="evidence" value="ECO:0007669"/>
    <property type="project" value="UniProtKB-KW"/>
</dbReference>
<dbReference type="Gene3D" id="3.30.40.10">
    <property type="entry name" value="Zinc/RING finger domain, C3HC4 (zinc finger)"/>
    <property type="match status" value="1"/>
</dbReference>
<dbReference type="GO" id="GO:0016558">
    <property type="term" value="P:protein import into peroxisome matrix"/>
    <property type="evidence" value="ECO:0007669"/>
    <property type="project" value="InterPro"/>
</dbReference>